<reference evidence="3 4" key="1">
    <citation type="journal article" date="2016" name="Gene">
        <title>PacBio SMRT assembly of a complex multi-replicon genome reveals chlorocatechol degradative operon in a region of genome plasticity.</title>
        <authorList>
            <person name="Ricker N."/>
            <person name="Shen S.Y."/>
            <person name="Goordial J."/>
            <person name="Jin S."/>
            <person name="Fulthorpe R.R."/>
        </authorList>
    </citation>
    <scope>NUCLEOTIDE SEQUENCE [LARGE SCALE GENOMIC DNA]</scope>
    <source>
        <strain evidence="3 4">OLGA172</strain>
    </source>
</reference>
<sequence>MIVSVRTFAVPLALACIVVSSSAFANCATNARGETVCGNGQTAGGYNPNTGNAWKAQKNQNGVTTTQTSKGGEAKTKNGKGVYKSPSGKTCYRSANSQGCN</sequence>
<evidence type="ECO:0000313" key="3">
    <source>
        <dbReference type="EMBL" id="ANB72375.1"/>
    </source>
</evidence>
<evidence type="ECO:0000256" key="1">
    <source>
        <dbReference type="SAM" id="MobiDB-lite"/>
    </source>
</evidence>
<keyword evidence="4" id="KW-1185">Reference proteome</keyword>
<protein>
    <recommendedName>
        <fullName evidence="5">DUF4189 domain-containing protein</fullName>
    </recommendedName>
</protein>
<dbReference type="EMBL" id="CP014578">
    <property type="protein sequence ID" value="ANB72375.1"/>
    <property type="molecule type" value="Genomic_DNA"/>
</dbReference>
<evidence type="ECO:0000313" key="4">
    <source>
        <dbReference type="Proteomes" id="UP000076852"/>
    </source>
</evidence>
<proteinExistence type="predicted"/>
<organism evidence="3 4">
    <name type="scientific">Paraburkholderia phytofirmans OLGA172</name>
    <dbReference type="NCBI Taxonomy" id="1417228"/>
    <lineage>
        <taxon>Bacteria</taxon>
        <taxon>Pseudomonadati</taxon>
        <taxon>Pseudomonadota</taxon>
        <taxon>Betaproteobacteria</taxon>
        <taxon>Burkholderiales</taxon>
        <taxon>Burkholderiaceae</taxon>
        <taxon>Paraburkholderia</taxon>
    </lineage>
</organism>
<evidence type="ECO:0000256" key="2">
    <source>
        <dbReference type="SAM" id="SignalP"/>
    </source>
</evidence>
<dbReference type="STRING" id="1804984.AYM40_08390"/>
<feature type="signal peptide" evidence="2">
    <location>
        <begin position="1"/>
        <end position="25"/>
    </location>
</feature>
<dbReference type="RefSeq" id="WP_063495811.1">
    <property type="nucleotide sequence ID" value="NZ_CP014578.1"/>
</dbReference>
<dbReference type="AlphaFoldDB" id="A0A160FJF0"/>
<feature type="compositionally biased region" description="Polar residues" evidence="1">
    <location>
        <begin position="48"/>
        <end position="70"/>
    </location>
</feature>
<dbReference type="Proteomes" id="UP000076852">
    <property type="component" value="Chromosome 1"/>
</dbReference>
<name>A0A160FJF0_9BURK</name>
<feature type="chain" id="PRO_5007814160" description="DUF4189 domain-containing protein" evidence="2">
    <location>
        <begin position="26"/>
        <end position="101"/>
    </location>
</feature>
<dbReference type="OrthoDB" id="9008013at2"/>
<feature type="region of interest" description="Disordered" evidence="1">
    <location>
        <begin position="48"/>
        <end position="101"/>
    </location>
</feature>
<dbReference type="KEGG" id="buz:AYM40_08390"/>
<accession>A0A160FJF0</accession>
<gene>
    <name evidence="3" type="ORF">AYM40_08390</name>
</gene>
<evidence type="ECO:0008006" key="5">
    <source>
        <dbReference type="Google" id="ProtNLM"/>
    </source>
</evidence>
<keyword evidence="2" id="KW-0732">Signal</keyword>